<dbReference type="InterPro" id="IPR002227">
    <property type="entry name" value="Tyrosinase_Cu-bd"/>
</dbReference>
<evidence type="ECO:0000256" key="4">
    <source>
        <dbReference type="ARBA" id="ARBA00022723"/>
    </source>
</evidence>
<dbReference type="EMBL" id="BLAL01000073">
    <property type="protein sequence ID" value="GES83773.1"/>
    <property type="molecule type" value="Genomic_DNA"/>
</dbReference>
<dbReference type="Gene3D" id="1.10.1280.10">
    <property type="entry name" value="Di-copper center containing domain from catechol oxidase"/>
    <property type="match status" value="1"/>
</dbReference>
<evidence type="ECO:0000256" key="8">
    <source>
        <dbReference type="ARBA" id="ARBA00023101"/>
    </source>
</evidence>
<dbReference type="PROSITE" id="PS00497">
    <property type="entry name" value="TYROSINASE_1"/>
    <property type="match status" value="1"/>
</dbReference>
<evidence type="ECO:0000256" key="2">
    <source>
        <dbReference type="ARBA" id="ARBA00009928"/>
    </source>
</evidence>
<evidence type="ECO:0000256" key="9">
    <source>
        <dbReference type="ARBA" id="ARBA00048233"/>
    </source>
</evidence>
<gene>
    <name evidence="13" type="ORF">RCL2_001092500</name>
</gene>
<evidence type="ECO:0000313" key="14">
    <source>
        <dbReference type="Proteomes" id="UP000615446"/>
    </source>
</evidence>
<dbReference type="Gene3D" id="2.60.310.20">
    <property type="match status" value="1"/>
</dbReference>
<feature type="domain" description="Tyrosinase copper-binding" evidence="12">
    <location>
        <begin position="327"/>
        <end position="338"/>
    </location>
</feature>
<sequence length="582" mass="65901">MVKTYNKVFLRRDKAPKPRLAVEILMTDDKYTEQRDLFLRGLKALQEKDPEDPTSYYRIATIHGLPYEPYDGVAGTFNVDDNPKGQSGGYCHHGDILFPTWHRPYVLLLEQCIYDEAKKLVEADSKSDGYENDSRYVQALEDLRFPYWDWAGPTTLAYGIPAFLSKDTLTVALSVDTSEEDNPKKLGEIVNPLKAYTLPKNLGTMILVGDQGNPTQRPYKPPSENPYTPAGYATVRYPDENYSSKHSEASLKVIQHCTTVFRPNIYQVFLVDDWLKFSSHGWNADPDHKEINSYGHFSSIEVVHDTVHLAVGGHGGHMANPEIAAFDPIFFLHHCNVDRFFAIWQALHPEVWVAESDQTAGTFTASADVKINAQTPLTPFRKSDKENEFLNSDDVRDIKKLGYTYPVLEKKYADGELLKRMREYYHPDSIFTNTHWQVQIRVKKHQLGYPFTIRVFLDHKNANASTSISSPNYAGSMYIFARGKNTQCANCKNHPDQVVNGSVDLYNSMQGLDLIGSETELKGDRITLVAVTQDGKGIDLNKIGLVSADLFKIGTDEKNAKDFNYKLVDHINIPRKLSPSRS</sequence>
<dbReference type="EC" id="1.14.18.1" evidence="3"/>
<dbReference type="GO" id="GO:0042438">
    <property type="term" value="P:melanin biosynthetic process"/>
    <property type="evidence" value="ECO:0007669"/>
    <property type="project" value="UniProtKB-KW"/>
</dbReference>
<evidence type="ECO:0000256" key="10">
    <source>
        <dbReference type="ARBA" id="ARBA00048881"/>
    </source>
</evidence>
<keyword evidence="5" id="KW-0560">Oxidoreductase</keyword>
<dbReference type="Pfam" id="PF00264">
    <property type="entry name" value="Tyrosinase"/>
    <property type="match status" value="1"/>
</dbReference>
<dbReference type="PROSITE" id="PS00498">
    <property type="entry name" value="TYROSINASE_2"/>
    <property type="match status" value="1"/>
</dbReference>
<evidence type="ECO:0000256" key="5">
    <source>
        <dbReference type="ARBA" id="ARBA00023002"/>
    </source>
</evidence>
<keyword evidence="8" id="KW-0470">Melanin biosynthesis</keyword>
<dbReference type="InterPro" id="IPR050316">
    <property type="entry name" value="Tyrosinase/Hemocyanin"/>
</dbReference>
<dbReference type="PANTHER" id="PTHR11474">
    <property type="entry name" value="TYROSINASE FAMILY MEMBER"/>
    <property type="match status" value="1"/>
</dbReference>
<protein>
    <recommendedName>
        <fullName evidence="3">tyrosinase</fullName>
        <ecNumber evidence="3">1.14.18.1</ecNumber>
    </recommendedName>
</protein>
<proteinExistence type="inferred from homology"/>
<reference evidence="13" key="1">
    <citation type="submission" date="2019-10" db="EMBL/GenBank/DDBJ databases">
        <title>Conservation and host-specific expression of non-tandemly repeated heterogenous ribosome RNA gene in arbuscular mycorrhizal fungi.</title>
        <authorList>
            <person name="Maeda T."/>
            <person name="Kobayashi Y."/>
            <person name="Nakagawa T."/>
            <person name="Ezawa T."/>
            <person name="Yamaguchi K."/>
            <person name="Bino T."/>
            <person name="Nishimoto Y."/>
            <person name="Shigenobu S."/>
            <person name="Kawaguchi M."/>
        </authorList>
    </citation>
    <scope>NUCLEOTIDE SEQUENCE</scope>
    <source>
        <strain evidence="13">HR1</strain>
    </source>
</reference>
<evidence type="ECO:0000256" key="1">
    <source>
        <dbReference type="ARBA" id="ARBA00001973"/>
    </source>
</evidence>
<comment type="similarity">
    <text evidence="2">Belongs to the tyrosinase family.</text>
</comment>
<evidence type="ECO:0000313" key="13">
    <source>
        <dbReference type="EMBL" id="GES83773.1"/>
    </source>
</evidence>
<keyword evidence="7" id="KW-0503">Monooxygenase</keyword>
<dbReference type="GO" id="GO:0004503">
    <property type="term" value="F:tyrosinase activity"/>
    <property type="evidence" value="ECO:0007669"/>
    <property type="project" value="UniProtKB-EC"/>
</dbReference>
<accession>A0A8H3LDR0</accession>
<dbReference type="AlphaFoldDB" id="A0A8H3LDR0"/>
<name>A0A8H3LDR0_9GLOM</name>
<comment type="catalytic activity">
    <reaction evidence="10">
        <text>L-tyrosine + O2 = L-dopaquinone + H2O</text>
        <dbReference type="Rhea" id="RHEA:18117"/>
        <dbReference type="ChEBI" id="CHEBI:15377"/>
        <dbReference type="ChEBI" id="CHEBI:15379"/>
        <dbReference type="ChEBI" id="CHEBI:57924"/>
        <dbReference type="ChEBI" id="CHEBI:58315"/>
        <dbReference type="EC" id="1.14.18.1"/>
    </reaction>
</comment>
<dbReference type="PRINTS" id="PR00092">
    <property type="entry name" value="TYROSINASE"/>
</dbReference>
<dbReference type="Proteomes" id="UP000615446">
    <property type="component" value="Unassembled WGS sequence"/>
</dbReference>
<comment type="catalytic activity">
    <reaction evidence="9">
        <text>2 L-dopa + O2 = 2 L-dopaquinone + 2 H2O</text>
        <dbReference type="Rhea" id="RHEA:34287"/>
        <dbReference type="ChEBI" id="CHEBI:15377"/>
        <dbReference type="ChEBI" id="CHEBI:15379"/>
        <dbReference type="ChEBI" id="CHEBI:57504"/>
        <dbReference type="ChEBI" id="CHEBI:57924"/>
        <dbReference type="EC" id="1.14.18.1"/>
    </reaction>
</comment>
<dbReference type="GO" id="GO:0046872">
    <property type="term" value="F:metal ion binding"/>
    <property type="evidence" value="ECO:0007669"/>
    <property type="project" value="UniProtKB-KW"/>
</dbReference>
<comment type="caution">
    <text evidence="13">The sequence shown here is derived from an EMBL/GenBank/DDBJ whole genome shotgun (WGS) entry which is preliminary data.</text>
</comment>
<evidence type="ECO:0000256" key="7">
    <source>
        <dbReference type="ARBA" id="ARBA00023033"/>
    </source>
</evidence>
<dbReference type="PANTHER" id="PTHR11474:SF76">
    <property type="entry name" value="SHKT DOMAIN-CONTAINING PROTEIN"/>
    <property type="match status" value="1"/>
</dbReference>
<organism evidence="13 14">
    <name type="scientific">Rhizophagus clarus</name>
    <dbReference type="NCBI Taxonomy" id="94130"/>
    <lineage>
        <taxon>Eukaryota</taxon>
        <taxon>Fungi</taxon>
        <taxon>Fungi incertae sedis</taxon>
        <taxon>Mucoromycota</taxon>
        <taxon>Glomeromycotina</taxon>
        <taxon>Glomeromycetes</taxon>
        <taxon>Glomerales</taxon>
        <taxon>Glomeraceae</taxon>
        <taxon>Rhizophagus</taxon>
    </lineage>
</organism>
<evidence type="ECO:0000256" key="6">
    <source>
        <dbReference type="ARBA" id="ARBA00023008"/>
    </source>
</evidence>
<dbReference type="InterPro" id="IPR008922">
    <property type="entry name" value="Di-copper_centre_dom_sf"/>
</dbReference>
<keyword evidence="6" id="KW-0186">Copper</keyword>
<feature type="domain" description="Tyrosinase copper-binding" evidence="11">
    <location>
        <begin position="92"/>
        <end position="110"/>
    </location>
</feature>
<dbReference type="Pfam" id="PF18132">
    <property type="entry name" value="Tyrosinase_C"/>
    <property type="match status" value="1"/>
</dbReference>
<evidence type="ECO:0000256" key="3">
    <source>
        <dbReference type="ARBA" id="ARBA00011906"/>
    </source>
</evidence>
<keyword evidence="4" id="KW-0479">Metal-binding</keyword>
<dbReference type="OrthoDB" id="2329482at2759"/>
<evidence type="ECO:0000259" key="11">
    <source>
        <dbReference type="PROSITE" id="PS00497"/>
    </source>
</evidence>
<comment type="cofactor">
    <cofactor evidence="1">
        <name>Cu(2+)</name>
        <dbReference type="ChEBI" id="CHEBI:29036"/>
    </cofactor>
</comment>
<evidence type="ECO:0000259" key="12">
    <source>
        <dbReference type="PROSITE" id="PS00498"/>
    </source>
</evidence>
<dbReference type="InterPro" id="IPR041640">
    <property type="entry name" value="Tyrosinase_C"/>
</dbReference>
<dbReference type="SUPFAM" id="SSF48056">
    <property type="entry name" value="Di-copper centre-containing domain"/>
    <property type="match status" value="1"/>
</dbReference>